<keyword evidence="5 12" id="KW-0349">Heme</keyword>
<comment type="function">
    <text evidence="1">Membrane-anchoring subunit of succinate dehydrogenase (SDH).</text>
</comment>
<dbReference type="Gene3D" id="1.20.1300.10">
    <property type="entry name" value="Fumarate reductase/succinate dehydrogenase, transmembrane subunit"/>
    <property type="match status" value="1"/>
</dbReference>
<evidence type="ECO:0000256" key="13">
    <source>
        <dbReference type="SAM" id="Phobius"/>
    </source>
</evidence>
<accession>A0A410H5J1</accession>
<dbReference type="PIRSF" id="PIRSF000178">
    <property type="entry name" value="SDH_cyt_b560"/>
    <property type="match status" value="1"/>
</dbReference>
<dbReference type="Proteomes" id="UP000285478">
    <property type="component" value="Chromosome"/>
</dbReference>
<dbReference type="SUPFAM" id="SSF81343">
    <property type="entry name" value="Fumarate reductase respiratory complex transmembrane subunits"/>
    <property type="match status" value="1"/>
</dbReference>
<evidence type="ECO:0000256" key="3">
    <source>
        <dbReference type="ARBA" id="ARBA00007244"/>
    </source>
</evidence>
<sequence>MYRHPGKRPVYLNLFAFRFPLNAILSILHRITGVGLLLFLLTGLVWLNLWVLFPEQRADTLQALTHPLGQLIWFFAAVSLWFHWLAGVRHLMMEHDAFQWQSQPQKGRQSGLLLLALFAVGAVVVFAGVWL</sequence>
<organism evidence="14 15">
    <name type="scientific">Hydrogenovibrio thermophilus</name>
    <dbReference type="NCBI Taxonomy" id="265883"/>
    <lineage>
        <taxon>Bacteria</taxon>
        <taxon>Pseudomonadati</taxon>
        <taxon>Pseudomonadota</taxon>
        <taxon>Gammaproteobacteria</taxon>
        <taxon>Thiotrichales</taxon>
        <taxon>Piscirickettsiaceae</taxon>
        <taxon>Hydrogenovibrio</taxon>
    </lineage>
</organism>
<evidence type="ECO:0000256" key="4">
    <source>
        <dbReference type="ARBA" id="ARBA00020076"/>
    </source>
</evidence>
<comment type="similarity">
    <text evidence="3">Belongs to the cytochrome b560 family.</text>
</comment>
<feature type="transmembrane region" description="Helical" evidence="13">
    <location>
        <begin position="21"/>
        <end position="51"/>
    </location>
</feature>
<dbReference type="GO" id="GO:0005886">
    <property type="term" value="C:plasma membrane"/>
    <property type="evidence" value="ECO:0007669"/>
    <property type="project" value="TreeGrafter"/>
</dbReference>
<keyword evidence="9 12" id="KW-0408">Iron</keyword>
<dbReference type="KEGG" id="htr:EPV75_11275"/>
<dbReference type="GO" id="GO:0046872">
    <property type="term" value="F:metal ion binding"/>
    <property type="evidence" value="ECO:0007669"/>
    <property type="project" value="UniProtKB-KW"/>
</dbReference>
<keyword evidence="10 13" id="KW-0472">Membrane</keyword>
<keyword evidence="8 13" id="KW-1133">Transmembrane helix</keyword>
<evidence type="ECO:0000256" key="1">
    <source>
        <dbReference type="ARBA" id="ARBA00004050"/>
    </source>
</evidence>
<dbReference type="NCBIfam" id="TIGR02970">
    <property type="entry name" value="succ_dehyd_cytB"/>
    <property type="match status" value="1"/>
</dbReference>
<protein>
    <recommendedName>
        <fullName evidence="4">Succinate dehydrogenase cytochrome b556 subunit</fullName>
    </recommendedName>
</protein>
<evidence type="ECO:0000256" key="2">
    <source>
        <dbReference type="ARBA" id="ARBA00004141"/>
    </source>
</evidence>
<dbReference type="InterPro" id="IPR000701">
    <property type="entry name" value="SuccDH_FuR_B_TM-su"/>
</dbReference>
<keyword evidence="7 12" id="KW-0479">Metal-binding</keyword>
<dbReference type="GO" id="GO:0009055">
    <property type="term" value="F:electron transfer activity"/>
    <property type="evidence" value="ECO:0007669"/>
    <property type="project" value="InterPro"/>
</dbReference>
<keyword evidence="6 13" id="KW-0812">Transmembrane</keyword>
<dbReference type="PROSITE" id="PS01000">
    <property type="entry name" value="SDH_CYT_1"/>
    <property type="match status" value="1"/>
</dbReference>
<evidence type="ECO:0000256" key="5">
    <source>
        <dbReference type="ARBA" id="ARBA00022617"/>
    </source>
</evidence>
<evidence type="ECO:0000313" key="15">
    <source>
        <dbReference type="Proteomes" id="UP000285478"/>
    </source>
</evidence>
<dbReference type="GO" id="GO:0006099">
    <property type="term" value="P:tricarboxylic acid cycle"/>
    <property type="evidence" value="ECO:0007669"/>
    <property type="project" value="InterPro"/>
</dbReference>
<comment type="subunit">
    <text evidence="11">Part of an enzyme complex containing four subunits: a flavoprotein, an iron-sulfur protein, plus two membrane-anchoring proteins, SdhC and SdhD. The complex can form homotrimers.</text>
</comment>
<evidence type="ECO:0000256" key="9">
    <source>
        <dbReference type="ARBA" id="ARBA00023004"/>
    </source>
</evidence>
<evidence type="ECO:0000256" key="6">
    <source>
        <dbReference type="ARBA" id="ARBA00022692"/>
    </source>
</evidence>
<evidence type="ECO:0000256" key="7">
    <source>
        <dbReference type="ARBA" id="ARBA00022723"/>
    </source>
</evidence>
<comment type="cofactor">
    <cofactor evidence="12">
        <name>heme</name>
        <dbReference type="ChEBI" id="CHEBI:30413"/>
    </cofactor>
    <text evidence="12">The heme is bound between the two transmembrane subunits.</text>
</comment>
<dbReference type="InterPro" id="IPR018495">
    <property type="entry name" value="Succ_DH_cyt_bsu_CS"/>
</dbReference>
<name>A0A410H5J1_9GAMM</name>
<comment type="subcellular location">
    <subcellularLocation>
        <location evidence="2">Membrane</location>
        <topology evidence="2">Multi-pass membrane protein</topology>
    </subcellularLocation>
</comment>
<evidence type="ECO:0000256" key="10">
    <source>
        <dbReference type="ARBA" id="ARBA00023136"/>
    </source>
</evidence>
<feature type="transmembrane region" description="Helical" evidence="13">
    <location>
        <begin position="112"/>
        <end position="130"/>
    </location>
</feature>
<keyword evidence="15" id="KW-1185">Reference proteome</keyword>
<dbReference type="EMBL" id="CP035033">
    <property type="protein sequence ID" value="QAB16202.1"/>
    <property type="molecule type" value="Genomic_DNA"/>
</dbReference>
<dbReference type="PANTHER" id="PTHR10978">
    <property type="entry name" value="SUCCINATE DEHYDROGENASE CYTOCHROME B560 SUBUNIT"/>
    <property type="match status" value="1"/>
</dbReference>
<dbReference type="PANTHER" id="PTHR10978:SF5">
    <property type="entry name" value="SUCCINATE DEHYDROGENASE CYTOCHROME B560 SUBUNIT, MITOCHONDRIAL"/>
    <property type="match status" value="1"/>
</dbReference>
<dbReference type="Pfam" id="PF01127">
    <property type="entry name" value="Sdh_cyt"/>
    <property type="match status" value="1"/>
</dbReference>
<feature type="binding site" description="axial binding residue" evidence="12">
    <location>
        <position position="83"/>
    </location>
    <ligand>
        <name>heme</name>
        <dbReference type="ChEBI" id="CHEBI:30413"/>
        <note>ligand shared with second transmembrane subunit</note>
    </ligand>
    <ligandPart>
        <name>Fe</name>
        <dbReference type="ChEBI" id="CHEBI:18248"/>
    </ligandPart>
</feature>
<dbReference type="CDD" id="cd03499">
    <property type="entry name" value="SQR_TypeC_SdhC"/>
    <property type="match status" value="1"/>
</dbReference>
<dbReference type="AlphaFoldDB" id="A0A410H5J1"/>
<evidence type="ECO:0000256" key="11">
    <source>
        <dbReference type="ARBA" id="ARBA00025912"/>
    </source>
</evidence>
<proteinExistence type="inferred from homology"/>
<dbReference type="RefSeq" id="WP_128385460.1">
    <property type="nucleotide sequence ID" value="NZ_CP035033.1"/>
</dbReference>
<evidence type="ECO:0000256" key="12">
    <source>
        <dbReference type="PIRSR" id="PIRSR000178-1"/>
    </source>
</evidence>
<evidence type="ECO:0000256" key="8">
    <source>
        <dbReference type="ARBA" id="ARBA00022989"/>
    </source>
</evidence>
<dbReference type="InterPro" id="IPR034804">
    <property type="entry name" value="SQR/QFR_C/D"/>
</dbReference>
<dbReference type="InterPro" id="IPR014314">
    <property type="entry name" value="Succ_DH_cytb556"/>
</dbReference>
<gene>
    <name evidence="14" type="primary">sdhC</name>
    <name evidence="14" type="ORF">EPV75_11275</name>
</gene>
<evidence type="ECO:0000313" key="14">
    <source>
        <dbReference type="EMBL" id="QAB16202.1"/>
    </source>
</evidence>
<reference evidence="14 15" key="1">
    <citation type="journal article" date="2018" name="Environ. Microbiol.">
        <title>Genomes of ubiquitous marine and hypersaline Hydrogenovibrio, Thiomicrorhabdus and Thiomicrospira spp. encode a diversity of mechanisms to sustain chemolithoautotrophy in heterogeneous environments.</title>
        <authorList>
            <person name="Scott K.M."/>
            <person name="Williams J."/>
            <person name="Porter C.M.B."/>
            <person name="Russel S."/>
            <person name="Harmer T.L."/>
            <person name="Paul J.H."/>
            <person name="Antonen K.M."/>
            <person name="Bridges M.K."/>
            <person name="Camper G.J."/>
            <person name="Campla C.K."/>
            <person name="Casella L.G."/>
            <person name="Chase E."/>
            <person name="Conrad J.W."/>
            <person name="Cruz M.C."/>
            <person name="Dunlap D.S."/>
            <person name="Duran L."/>
            <person name="Fahsbender E.M."/>
            <person name="Goldsmith D.B."/>
            <person name="Keeley R.F."/>
            <person name="Kondoff M.R."/>
            <person name="Kussy B.I."/>
            <person name="Lane M.K."/>
            <person name="Lawler S."/>
            <person name="Leigh B.A."/>
            <person name="Lewis C."/>
            <person name="Lostal L.M."/>
            <person name="Marking D."/>
            <person name="Mancera P.A."/>
            <person name="McClenthan E.C."/>
            <person name="McIntyre E.A."/>
            <person name="Mine J.A."/>
            <person name="Modi S."/>
            <person name="Moore B.D."/>
            <person name="Morgan W.A."/>
            <person name="Nelson K.M."/>
            <person name="Nguyen K.N."/>
            <person name="Ogburn N."/>
            <person name="Parrino D.G."/>
            <person name="Pedapudi A.D."/>
            <person name="Pelham R.P."/>
            <person name="Preece A.M."/>
            <person name="Rampersad E.A."/>
            <person name="Richardson J.C."/>
            <person name="Rodgers C.M."/>
            <person name="Schaffer B.L."/>
            <person name="Sheridan N.E."/>
            <person name="Solone M.R."/>
            <person name="Staley Z.R."/>
            <person name="Tabuchi M."/>
            <person name="Waide R.J."/>
            <person name="Wanjugi P.W."/>
            <person name="Young S."/>
            <person name="Clum A."/>
            <person name="Daum C."/>
            <person name="Huntemann M."/>
            <person name="Ivanova N."/>
            <person name="Kyrpides N."/>
            <person name="Mikhailova N."/>
            <person name="Palaniappan K."/>
            <person name="Pillay M."/>
            <person name="Reddy T.B.K."/>
            <person name="Shapiro N."/>
            <person name="Stamatis D."/>
            <person name="Varghese N."/>
            <person name="Woyke T."/>
            <person name="Boden R."/>
            <person name="Freyermuth S.K."/>
            <person name="Kerfeld C.A."/>
        </authorList>
    </citation>
    <scope>NUCLEOTIDE SEQUENCE [LARGE SCALE GENOMIC DNA]</scope>
    <source>
        <strain evidence="14 15">JR-2</strain>
    </source>
</reference>
<feature type="transmembrane region" description="Helical" evidence="13">
    <location>
        <begin position="71"/>
        <end position="91"/>
    </location>
</feature>